<protein>
    <submittedName>
        <fullName evidence="2">DUF115 domain-containing protein</fullName>
    </submittedName>
</protein>
<comment type="caution">
    <text evidence="2">The sequence shown here is derived from an EMBL/GenBank/DDBJ whole genome shotgun (WGS) entry which is preliminary data.</text>
</comment>
<dbReference type="AlphaFoldDB" id="A0AAJ1ID65"/>
<organism evidence="2 3">
    <name type="scientific">Candidatus Thalassospirochaeta sargassi</name>
    <dbReference type="NCBI Taxonomy" id="3119039"/>
    <lineage>
        <taxon>Bacteria</taxon>
        <taxon>Pseudomonadati</taxon>
        <taxon>Spirochaetota</taxon>
        <taxon>Spirochaetia</taxon>
        <taxon>Spirochaetales</taxon>
        <taxon>Spirochaetaceae</taxon>
        <taxon>Candidatus Thalassospirochaeta</taxon>
    </lineage>
</organism>
<sequence>MKKRFPVEVTRGVNRPGISFNGKPLYSDGSPPEKRVRGLPHASDALYIVVSPLLFYGVDELLEIIPEGSSCIAVEHNHDIYNATLSFHKQSGVKNFRYIYVDEDSAATLLRSLTDSWFRRIIPVKLNRGYMIERAFYDDMLNKLENGLASFWKNRMTTIHMGRLWCRNIFLNTVEIYRAGFITDISTDKPVICLGAGESLEESLAFIKRRRGGFFVVAADTAVTSLLLGGIKPDLVVAVESQHANLYDFYEDESLNLPVAADMTSSPELLRKIRGPLYLFISEFDFSCIFRLLDNSGILPPLLPPLGSVGLTSIMISLMITDQPILFSGLDFSFTPDKYHASGSPSHIITQMSENRLHRSSFFAAAFRDGRTKTVDKAGRIVYTDIIMSSYSDTLSELIEHSGRLIDMGVYGLDNPAPKYSDALFDNMSAEISGKPDFEAAVNYKRIRELPDAFSGPAGRSASTAFLKQQLDRLNAAISAAVDFQNTRTDSMEGRGSRLPEDLEALLKSVDYCWIFFPDRKPLPSSDPSFIRRFLFSAAWMSSQISNALSIID</sequence>
<evidence type="ECO:0000313" key="2">
    <source>
        <dbReference type="EMBL" id="MDC7227054.1"/>
    </source>
</evidence>
<evidence type="ECO:0000313" key="3">
    <source>
        <dbReference type="Proteomes" id="UP001221217"/>
    </source>
</evidence>
<gene>
    <name evidence="2" type="ORF">PQJ61_09855</name>
</gene>
<name>A0AAJ1ID65_9SPIO</name>
<proteinExistence type="predicted"/>
<dbReference type="PANTHER" id="PTHR41786">
    <property type="entry name" value="MOTILITY ACCESSORY FACTOR MAF"/>
    <property type="match status" value="1"/>
</dbReference>
<feature type="domain" description="6-hydroxymethylpterin diphosphokinase MptE-like" evidence="1">
    <location>
        <begin position="168"/>
        <end position="335"/>
    </location>
</feature>
<dbReference type="Pfam" id="PF01973">
    <property type="entry name" value="MptE-like"/>
    <property type="match status" value="1"/>
</dbReference>
<accession>A0AAJ1ID65</accession>
<dbReference type="EMBL" id="JAQQAL010000022">
    <property type="protein sequence ID" value="MDC7227054.1"/>
    <property type="molecule type" value="Genomic_DNA"/>
</dbReference>
<dbReference type="Proteomes" id="UP001221217">
    <property type="component" value="Unassembled WGS sequence"/>
</dbReference>
<dbReference type="InterPro" id="IPR002826">
    <property type="entry name" value="MptE-like"/>
</dbReference>
<dbReference type="PANTHER" id="PTHR41786:SF1">
    <property type="entry name" value="6-HYDROXYMETHYLPTERIN DIPHOSPHOKINASE MPTE-LIKE DOMAIN-CONTAINING PROTEIN"/>
    <property type="match status" value="1"/>
</dbReference>
<reference evidence="2 3" key="1">
    <citation type="submission" date="2022-12" db="EMBL/GenBank/DDBJ databases">
        <title>Metagenome assembled genome from gulf of manar.</title>
        <authorList>
            <person name="Kohli P."/>
            <person name="Pk S."/>
            <person name="Venkata Ramana C."/>
            <person name="Sasikala C."/>
        </authorList>
    </citation>
    <scope>NUCLEOTIDE SEQUENCE [LARGE SCALE GENOMIC DNA]</scope>
    <source>
        <strain evidence="2">JB008</strain>
    </source>
</reference>
<evidence type="ECO:0000259" key="1">
    <source>
        <dbReference type="Pfam" id="PF01973"/>
    </source>
</evidence>